<keyword evidence="1" id="KW-0812">Transmembrane</keyword>
<keyword evidence="1" id="KW-1133">Transmembrane helix</keyword>
<name>A0ABT8KQM8_9BACT</name>
<dbReference type="Proteomes" id="UP001172082">
    <property type="component" value="Unassembled WGS sequence"/>
</dbReference>
<evidence type="ECO:0000256" key="1">
    <source>
        <dbReference type="SAM" id="Phobius"/>
    </source>
</evidence>
<evidence type="ECO:0008006" key="4">
    <source>
        <dbReference type="Google" id="ProtNLM"/>
    </source>
</evidence>
<protein>
    <recommendedName>
        <fullName evidence="4">EamA domain-containing protein</fullName>
    </recommendedName>
</protein>
<feature type="transmembrane region" description="Helical" evidence="1">
    <location>
        <begin position="44"/>
        <end position="61"/>
    </location>
</feature>
<keyword evidence="3" id="KW-1185">Reference proteome</keyword>
<keyword evidence="1" id="KW-0472">Membrane</keyword>
<feature type="transmembrane region" description="Helical" evidence="1">
    <location>
        <begin position="12"/>
        <end position="32"/>
    </location>
</feature>
<evidence type="ECO:0000313" key="2">
    <source>
        <dbReference type="EMBL" id="MDN5202723.1"/>
    </source>
</evidence>
<gene>
    <name evidence="2" type="ORF">QQ008_15145</name>
</gene>
<organism evidence="2 3">
    <name type="scientific">Splendidivirga corallicola</name>
    <dbReference type="NCBI Taxonomy" id="3051826"/>
    <lineage>
        <taxon>Bacteria</taxon>
        <taxon>Pseudomonadati</taxon>
        <taxon>Bacteroidota</taxon>
        <taxon>Cytophagia</taxon>
        <taxon>Cytophagales</taxon>
        <taxon>Splendidivirgaceae</taxon>
        <taxon>Splendidivirga</taxon>
    </lineage>
</organism>
<evidence type="ECO:0000313" key="3">
    <source>
        <dbReference type="Proteomes" id="UP001172082"/>
    </source>
</evidence>
<dbReference type="RefSeq" id="WP_346752745.1">
    <property type="nucleotide sequence ID" value="NZ_JAUJEA010000005.1"/>
</dbReference>
<accession>A0ABT8KQM8</accession>
<dbReference type="EMBL" id="JAUJEA010000005">
    <property type="protein sequence ID" value="MDN5202723.1"/>
    <property type="molecule type" value="Genomic_DNA"/>
</dbReference>
<reference evidence="2" key="1">
    <citation type="submission" date="2023-06" db="EMBL/GenBank/DDBJ databases">
        <title>Genomic of Parafulvivirga corallium.</title>
        <authorList>
            <person name="Wang G."/>
        </authorList>
    </citation>
    <scope>NUCLEOTIDE SEQUENCE</scope>
    <source>
        <strain evidence="2">BMA10</strain>
    </source>
</reference>
<sequence>MSTPIPVKTLPIGRIFRFCLGIFFASEVWPVYRDVALEGIIIRLGWAIGLMLFYLGLHFFILRFTPKINSVLGAILAFGPFLSVFILGYGGPAATGALTFLAVSLLLAAMRADSGCEVMSIPAVLSGRHTHLACLLFSPIDWCERKLH</sequence>
<proteinExistence type="predicted"/>
<comment type="caution">
    <text evidence="2">The sequence shown here is derived from an EMBL/GenBank/DDBJ whole genome shotgun (WGS) entry which is preliminary data.</text>
</comment>